<evidence type="ECO:0000313" key="1">
    <source>
        <dbReference type="EMBL" id="MDY0406570.1"/>
    </source>
</evidence>
<keyword evidence="2" id="KW-1185">Reference proteome</keyword>
<sequence length="94" mass="10297">MIKSAKEKYPDFHADINKLNDQATVKMSSQNPFVKLTQVVAKSLGSEIKLGGMTGYTDGANSHVQTKSTPLLDWGRGIHLSCTSLMNMSKLKNI</sequence>
<protein>
    <submittedName>
        <fullName evidence="1">Uncharacterized protein</fullName>
    </submittedName>
</protein>
<organism evidence="1 2">
    <name type="scientific">Tigheibacillus jepli</name>
    <dbReference type="NCBI Taxonomy" id="3035914"/>
    <lineage>
        <taxon>Bacteria</taxon>
        <taxon>Bacillati</taxon>
        <taxon>Bacillota</taxon>
        <taxon>Bacilli</taxon>
        <taxon>Bacillales</taxon>
        <taxon>Bacillaceae</taxon>
        <taxon>Tigheibacillus</taxon>
    </lineage>
</organism>
<dbReference type="EMBL" id="JAROCA020000002">
    <property type="protein sequence ID" value="MDY0406570.1"/>
    <property type="molecule type" value="Genomic_DNA"/>
</dbReference>
<proteinExistence type="predicted"/>
<evidence type="ECO:0000313" key="2">
    <source>
        <dbReference type="Proteomes" id="UP001228376"/>
    </source>
</evidence>
<comment type="caution">
    <text evidence="1">The sequence shown here is derived from an EMBL/GenBank/DDBJ whole genome shotgun (WGS) entry which is preliminary data.</text>
</comment>
<dbReference type="Proteomes" id="UP001228376">
    <property type="component" value="Unassembled WGS sequence"/>
</dbReference>
<dbReference type="Gene3D" id="3.30.70.360">
    <property type="match status" value="1"/>
</dbReference>
<reference evidence="1 2" key="1">
    <citation type="submission" date="2023-10" db="EMBL/GenBank/DDBJ databases">
        <title>179-bfca-hs.</title>
        <authorList>
            <person name="Miliotis G."/>
            <person name="Sengupta P."/>
            <person name="Hameed A."/>
            <person name="Chuvochina M."/>
            <person name="Mcdonagh F."/>
            <person name="Simpson A.C."/>
            <person name="Singh N.K."/>
            <person name="Rekha P.D."/>
            <person name="Raman K."/>
            <person name="Hugenholtz P."/>
            <person name="Venkateswaran K."/>
        </authorList>
    </citation>
    <scope>NUCLEOTIDE SEQUENCE [LARGE SCALE GENOMIC DNA]</scope>
    <source>
        <strain evidence="1 2">179-BFC-A-HS</strain>
    </source>
</reference>
<dbReference type="RefSeq" id="WP_320384991.1">
    <property type="nucleotide sequence ID" value="NZ_JAROCA020000002.1"/>
</dbReference>
<accession>A0ABU5CM90</accession>
<gene>
    <name evidence="1" type="ORF">P5G51_015430</name>
</gene>
<dbReference type="Gene3D" id="3.40.630.10">
    <property type="entry name" value="Zn peptidases"/>
    <property type="match status" value="1"/>
</dbReference>
<name>A0ABU5CM90_9BACI</name>